<dbReference type="HOGENOM" id="CLU_2282688_0_0_1"/>
<accession>F0WPP2</accession>
<dbReference type="AlphaFoldDB" id="F0WPP2"/>
<gene>
    <name evidence="1" type="primary">AlNc14C188G8384</name>
    <name evidence="1" type="ORF">ALNC14_094360</name>
</gene>
<organism evidence="1">
    <name type="scientific">Albugo laibachii Nc14</name>
    <dbReference type="NCBI Taxonomy" id="890382"/>
    <lineage>
        <taxon>Eukaryota</taxon>
        <taxon>Sar</taxon>
        <taxon>Stramenopiles</taxon>
        <taxon>Oomycota</taxon>
        <taxon>Peronosporomycetes</taxon>
        <taxon>Albuginales</taxon>
        <taxon>Albuginaceae</taxon>
        <taxon>Albugo</taxon>
    </lineage>
</organism>
<evidence type="ECO:0000313" key="1">
    <source>
        <dbReference type="EMBL" id="CCA23293.1"/>
    </source>
</evidence>
<protein>
    <submittedName>
        <fullName evidence="1">AlNc14C188G8384 protein</fullName>
    </submittedName>
</protein>
<sequence>MPGRLTQDEKDREAMMLVEWRRTRPIYITDHIPRIDIEEHGFCIEKQFTDAYSLAQYNKVFFPFPCALDDVFAALEFGHNGFSADGKSRLYSTNFRHLQNTGNSTSRGEKVSRANV</sequence>
<name>F0WPP2_9STRA</name>
<reference evidence="1" key="1">
    <citation type="journal article" date="2011" name="PLoS Biol.">
        <title>Gene gain and loss during evolution of obligate parasitism in the white rust pathogen of Arabidopsis thaliana.</title>
        <authorList>
            <person name="Kemen E."/>
            <person name="Gardiner A."/>
            <person name="Schultz-Larsen T."/>
            <person name="Kemen A.C."/>
            <person name="Balmuth A.L."/>
            <person name="Robert-Seilaniantz A."/>
            <person name="Bailey K."/>
            <person name="Holub E."/>
            <person name="Studholme D.J."/>
            <person name="Maclean D."/>
            <person name="Jones J.D."/>
        </authorList>
    </citation>
    <scope>NUCLEOTIDE SEQUENCE</scope>
</reference>
<reference evidence="1" key="2">
    <citation type="submission" date="2011-02" db="EMBL/GenBank/DDBJ databases">
        <authorList>
            <person name="MacLean D."/>
        </authorList>
    </citation>
    <scope>NUCLEOTIDE SEQUENCE</scope>
</reference>
<dbReference type="EMBL" id="FR824233">
    <property type="protein sequence ID" value="CCA23293.1"/>
    <property type="molecule type" value="Genomic_DNA"/>
</dbReference>
<proteinExistence type="predicted"/>